<name>A0A2S7IUY1_9HYPH</name>
<gene>
    <name evidence="8" type="ORF">C3731_19805</name>
</gene>
<comment type="function">
    <text evidence="6">Mechanosensitive channel that participates in the regulation of osmotic pressure changes within the cell, opening in response to stretch forces in the membrane lipid bilayer, without the need for other proteins. Contributes to normal resistance to hypoosmotic shock. Forms an ion channel of 1.0 nanosiemens conductance with a slight preference for anions.</text>
</comment>
<dbReference type="InterPro" id="IPR045275">
    <property type="entry name" value="MscS_archaea/bacteria_type"/>
</dbReference>
<dbReference type="EMBL" id="PTRC01000043">
    <property type="protein sequence ID" value="PQA71824.1"/>
    <property type="molecule type" value="Genomic_DNA"/>
</dbReference>
<keyword evidence="2" id="KW-1003">Cell membrane</keyword>
<dbReference type="GO" id="GO:0005886">
    <property type="term" value="C:plasma membrane"/>
    <property type="evidence" value="ECO:0007669"/>
    <property type="project" value="UniProtKB-SubCell"/>
</dbReference>
<proteinExistence type="inferred from homology"/>
<comment type="subcellular location">
    <subcellularLocation>
        <location evidence="6">Cell inner membrane</location>
        <topology evidence="6">Multi-pass membrane protein</topology>
    </subcellularLocation>
    <subcellularLocation>
        <location evidence="1">Cell membrane</location>
        <topology evidence="1">Multi-pass membrane protein</topology>
    </subcellularLocation>
</comment>
<dbReference type="InterPro" id="IPR006685">
    <property type="entry name" value="MscS_channel_2nd"/>
</dbReference>
<dbReference type="Gene3D" id="3.30.70.100">
    <property type="match status" value="1"/>
</dbReference>
<evidence type="ECO:0000256" key="3">
    <source>
        <dbReference type="ARBA" id="ARBA00022692"/>
    </source>
</evidence>
<dbReference type="InterPro" id="IPR010920">
    <property type="entry name" value="LSM_dom_sf"/>
</dbReference>
<sequence>MTKIEKPARRLVWPALATILGVCASVFAETFADALSLTSARPLQMLAGSFAYFSAAWLGGRLVGTALERSRSRKRPVPKLLLELVTAALFLVAGVATFLLIVGQSWSSAIAGSGLLIAILGFALRSSLADVFSGIALGIEAPYRIGDWISIDDVTRGRVMEIGWRTTRLSTRDSTYVILPNSQIARQKLTNYSAPRQHYRAHVQVLLNHEISVADAKKLLAQAAADSNIIAETPRPDVRVAAYESDGIRYHVRFWVGSFADDIDCRDAVFTQIDKALRARNLPLPLTRLRLVRNGQNSSA</sequence>
<keyword evidence="6" id="KW-0406">Ion transport</keyword>
<dbReference type="Gene3D" id="1.10.287.1260">
    <property type="match status" value="1"/>
</dbReference>
<evidence type="ECO:0000313" key="9">
    <source>
        <dbReference type="Proteomes" id="UP000238493"/>
    </source>
</evidence>
<evidence type="ECO:0000259" key="7">
    <source>
        <dbReference type="Pfam" id="PF00924"/>
    </source>
</evidence>
<comment type="similarity">
    <text evidence="6">Belongs to the MscS (TC 1.A.23) family.</text>
</comment>
<keyword evidence="9" id="KW-1185">Reference proteome</keyword>
<feature type="transmembrane region" description="Helical" evidence="6">
    <location>
        <begin position="80"/>
        <end position="100"/>
    </location>
</feature>
<dbReference type="PANTHER" id="PTHR30221">
    <property type="entry name" value="SMALL-CONDUCTANCE MECHANOSENSITIVE CHANNEL"/>
    <property type="match status" value="1"/>
</dbReference>
<reference evidence="8 9" key="1">
    <citation type="submission" date="2018-02" db="EMBL/GenBank/DDBJ databases">
        <title>Draft genome sequence of Ochrobactrum oryzae found in Brazil.</title>
        <authorList>
            <person name="Cerdeira L."/>
            <person name="Andrade F."/>
            <person name="Zacariotto T."/>
            <person name="Barbosa B."/>
            <person name="Santos S."/>
            <person name="Cassetari V."/>
            <person name="Lincopan N."/>
        </authorList>
    </citation>
    <scope>NUCLEOTIDE SEQUENCE [LARGE SCALE GENOMIC DNA]</scope>
    <source>
        <strain evidence="8 9">OA447</strain>
    </source>
</reference>
<keyword evidence="6" id="KW-0407">Ion channel</keyword>
<dbReference type="Pfam" id="PF00924">
    <property type="entry name" value="MS_channel_2nd"/>
    <property type="match status" value="1"/>
</dbReference>
<comment type="subunit">
    <text evidence="6">Homoheptamer.</text>
</comment>
<evidence type="ECO:0000256" key="2">
    <source>
        <dbReference type="ARBA" id="ARBA00022475"/>
    </source>
</evidence>
<comment type="caution">
    <text evidence="6">Lacks conserved residue(s) required for the propagation of feature annotation.</text>
</comment>
<dbReference type="InterPro" id="IPR023408">
    <property type="entry name" value="MscS_beta-dom_sf"/>
</dbReference>
<dbReference type="PANTHER" id="PTHR30221:SF1">
    <property type="entry name" value="SMALL-CONDUCTANCE MECHANOSENSITIVE CHANNEL"/>
    <property type="match status" value="1"/>
</dbReference>
<evidence type="ECO:0000313" key="8">
    <source>
        <dbReference type="EMBL" id="PQA71824.1"/>
    </source>
</evidence>
<feature type="transmembrane region" description="Helical" evidence="6">
    <location>
        <begin position="44"/>
        <end position="68"/>
    </location>
</feature>
<feature type="transmembrane region" description="Helical" evidence="6">
    <location>
        <begin position="106"/>
        <end position="124"/>
    </location>
</feature>
<evidence type="ECO:0000256" key="4">
    <source>
        <dbReference type="ARBA" id="ARBA00022989"/>
    </source>
</evidence>
<dbReference type="Gene3D" id="2.30.30.60">
    <property type="match status" value="1"/>
</dbReference>
<accession>A0A2S7IUY1</accession>
<feature type="domain" description="Mechanosensitive ion channel MscS" evidence="7">
    <location>
        <begin position="127"/>
        <end position="193"/>
    </location>
</feature>
<evidence type="ECO:0000256" key="1">
    <source>
        <dbReference type="ARBA" id="ARBA00004651"/>
    </source>
</evidence>
<keyword evidence="6" id="KW-0997">Cell inner membrane</keyword>
<dbReference type="OrthoDB" id="9775207at2"/>
<protein>
    <recommendedName>
        <fullName evidence="6">Small-conductance mechanosensitive channel</fullName>
    </recommendedName>
</protein>
<keyword evidence="5 6" id="KW-0472">Membrane</keyword>
<dbReference type="SUPFAM" id="SSF50182">
    <property type="entry name" value="Sm-like ribonucleoproteins"/>
    <property type="match status" value="1"/>
</dbReference>
<evidence type="ECO:0000256" key="5">
    <source>
        <dbReference type="ARBA" id="ARBA00023136"/>
    </source>
</evidence>
<keyword evidence="3 6" id="KW-0812">Transmembrane</keyword>
<dbReference type="SUPFAM" id="SSF82689">
    <property type="entry name" value="Mechanosensitive channel protein MscS (YggB), C-terminal domain"/>
    <property type="match status" value="1"/>
</dbReference>
<dbReference type="Proteomes" id="UP000238493">
    <property type="component" value="Unassembled WGS sequence"/>
</dbReference>
<evidence type="ECO:0000256" key="6">
    <source>
        <dbReference type="RuleBase" id="RU369025"/>
    </source>
</evidence>
<dbReference type="GO" id="GO:0008381">
    <property type="term" value="F:mechanosensitive monoatomic ion channel activity"/>
    <property type="evidence" value="ECO:0007669"/>
    <property type="project" value="InterPro"/>
</dbReference>
<dbReference type="InterPro" id="IPR011066">
    <property type="entry name" value="MscS_channel_C_sf"/>
</dbReference>
<comment type="caution">
    <text evidence="8">The sequence shown here is derived from an EMBL/GenBank/DDBJ whole genome shotgun (WGS) entry which is preliminary data.</text>
</comment>
<organism evidence="8 9">
    <name type="scientific">Brucella oryzae</name>
    <dbReference type="NCBI Taxonomy" id="335286"/>
    <lineage>
        <taxon>Bacteria</taxon>
        <taxon>Pseudomonadati</taxon>
        <taxon>Pseudomonadota</taxon>
        <taxon>Alphaproteobacteria</taxon>
        <taxon>Hyphomicrobiales</taxon>
        <taxon>Brucellaceae</taxon>
        <taxon>Brucella/Ochrobactrum group</taxon>
        <taxon>Brucella</taxon>
    </lineage>
</organism>
<dbReference type="RefSeq" id="WP_104757336.1">
    <property type="nucleotide sequence ID" value="NZ_JBHEEO010000025.1"/>
</dbReference>
<keyword evidence="4 6" id="KW-1133">Transmembrane helix</keyword>
<keyword evidence="6" id="KW-0813">Transport</keyword>
<dbReference type="AlphaFoldDB" id="A0A2S7IUY1"/>